<dbReference type="RefSeq" id="WP_190697545.1">
    <property type="nucleotide sequence ID" value="NZ_JAMPKX010000016.1"/>
</dbReference>
<dbReference type="InterPro" id="IPR029032">
    <property type="entry name" value="AhpD-like"/>
</dbReference>
<dbReference type="GO" id="GO:0004601">
    <property type="term" value="F:peroxidase activity"/>
    <property type="evidence" value="ECO:0007669"/>
    <property type="project" value="UniProtKB-KW"/>
</dbReference>
<keyword evidence="2" id="KW-0575">Peroxidase</keyword>
<comment type="caution">
    <text evidence="2">The sequence shown here is derived from an EMBL/GenBank/DDBJ whole genome shotgun (WGS) entry which is preliminary data.</text>
</comment>
<dbReference type="Pfam" id="PF02627">
    <property type="entry name" value="CMD"/>
    <property type="match status" value="1"/>
</dbReference>
<keyword evidence="2" id="KW-0560">Oxidoreductase</keyword>
<dbReference type="EMBL" id="JAMPKX010000016">
    <property type="protein sequence ID" value="MEP0949852.1"/>
    <property type="molecule type" value="Genomic_DNA"/>
</dbReference>
<keyword evidence="3" id="KW-1185">Reference proteome</keyword>
<gene>
    <name evidence="2" type="ORF">NC992_23460</name>
</gene>
<sequence>MTQSLTPPAPTLSSANPTSWLNVPDEASLPADIQAIFADQRKKLGLVHPYFKGFSLIPEHLRLWFNYYRELMYGEGELSAKEREIIAVVSSATNHCQSCVTTHKAALREVTGDAAFADDLVTNRENLELTPREQALADFAVLISQLARDLDPSELEPLRAVGLSDRAILEAAEIAAQFGLSNRLTKAFGWQVGPEYDQLFR</sequence>
<dbReference type="PANTHER" id="PTHR35446">
    <property type="entry name" value="SI:CH211-175M2.5"/>
    <property type="match status" value="1"/>
</dbReference>
<protein>
    <submittedName>
        <fullName evidence="2">Peroxidase-related enzyme</fullName>
    </submittedName>
</protein>
<dbReference type="Gene3D" id="1.20.1290.10">
    <property type="entry name" value="AhpD-like"/>
    <property type="match status" value="1"/>
</dbReference>
<dbReference type="Proteomes" id="UP001482513">
    <property type="component" value="Unassembled WGS sequence"/>
</dbReference>
<accession>A0ABV0KAP6</accession>
<dbReference type="InterPro" id="IPR003779">
    <property type="entry name" value="CMD-like"/>
</dbReference>
<evidence type="ECO:0000313" key="3">
    <source>
        <dbReference type="Proteomes" id="UP001482513"/>
    </source>
</evidence>
<evidence type="ECO:0000259" key="1">
    <source>
        <dbReference type="Pfam" id="PF02627"/>
    </source>
</evidence>
<dbReference type="Gene3D" id="1.20.5.810">
    <property type="entry name" value="AhpD-like"/>
    <property type="match status" value="1"/>
</dbReference>
<evidence type="ECO:0000313" key="2">
    <source>
        <dbReference type="EMBL" id="MEP0949852.1"/>
    </source>
</evidence>
<organism evidence="2 3">
    <name type="scientific">Leptolyngbya subtilissima DQ-A4</name>
    <dbReference type="NCBI Taxonomy" id="2933933"/>
    <lineage>
        <taxon>Bacteria</taxon>
        <taxon>Bacillati</taxon>
        <taxon>Cyanobacteriota</taxon>
        <taxon>Cyanophyceae</taxon>
        <taxon>Leptolyngbyales</taxon>
        <taxon>Leptolyngbyaceae</taxon>
        <taxon>Leptolyngbya group</taxon>
        <taxon>Leptolyngbya</taxon>
    </lineage>
</organism>
<dbReference type="InterPro" id="IPR004675">
    <property type="entry name" value="AhpD_core"/>
</dbReference>
<dbReference type="SUPFAM" id="SSF69118">
    <property type="entry name" value="AhpD-like"/>
    <property type="match status" value="1"/>
</dbReference>
<feature type="domain" description="Carboxymuconolactone decarboxylase-like" evidence="1">
    <location>
        <begin position="58"/>
        <end position="140"/>
    </location>
</feature>
<reference evidence="2 3" key="1">
    <citation type="submission" date="2022-04" db="EMBL/GenBank/DDBJ databases">
        <title>Positive selection, recombination, and allopatry shape intraspecific diversity of widespread and dominant cyanobacteria.</title>
        <authorList>
            <person name="Wei J."/>
            <person name="Shu W."/>
            <person name="Hu C."/>
        </authorList>
    </citation>
    <scope>NUCLEOTIDE SEQUENCE [LARGE SCALE GENOMIC DNA]</scope>
    <source>
        <strain evidence="2 3">DQ-A4</strain>
    </source>
</reference>
<dbReference type="InterPro" id="IPR010195">
    <property type="entry name" value="Uncharacterised_peroxidase-rel"/>
</dbReference>
<dbReference type="PANTHER" id="PTHR35446:SF2">
    <property type="entry name" value="CARBOXYMUCONOLACTONE DECARBOXYLASE-LIKE DOMAIN-CONTAINING PROTEIN"/>
    <property type="match status" value="1"/>
</dbReference>
<dbReference type="NCBIfam" id="TIGR01926">
    <property type="entry name" value="peroxid_rel"/>
    <property type="match status" value="1"/>
</dbReference>
<dbReference type="NCBIfam" id="TIGR00778">
    <property type="entry name" value="ahpD_dom"/>
    <property type="match status" value="1"/>
</dbReference>
<proteinExistence type="predicted"/>
<name>A0ABV0KAP6_9CYAN</name>